<protein>
    <submittedName>
        <fullName evidence="7">Isopenicillin N synthase</fullName>
    </submittedName>
</protein>
<dbReference type="Gene3D" id="2.60.120.330">
    <property type="entry name" value="B-lactam Antibiotic, Isopenicillin N Synthase, Chain"/>
    <property type="match status" value="1"/>
</dbReference>
<dbReference type="STRING" id="551995.SAMN05192574_10977"/>
<dbReference type="OrthoDB" id="21825at2"/>
<dbReference type="PRINTS" id="PR00682">
    <property type="entry name" value="IPNSYNTHASE"/>
</dbReference>
<dbReference type="Pfam" id="PF14226">
    <property type="entry name" value="DIOX_N"/>
    <property type="match status" value="1"/>
</dbReference>
<name>A0A1H8QPG8_9SPHI</name>
<keyword evidence="8" id="KW-1185">Reference proteome</keyword>
<dbReference type="InterPro" id="IPR027443">
    <property type="entry name" value="IPNS-like_sf"/>
</dbReference>
<dbReference type="Pfam" id="PF03171">
    <property type="entry name" value="2OG-FeII_Oxy"/>
    <property type="match status" value="1"/>
</dbReference>
<dbReference type="RefSeq" id="WP_091216474.1">
    <property type="nucleotide sequence ID" value="NZ_FOCL01000009.1"/>
</dbReference>
<dbReference type="GO" id="GO:0016491">
    <property type="term" value="F:oxidoreductase activity"/>
    <property type="evidence" value="ECO:0007669"/>
    <property type="project" value="UniProtKB-KW"/>
</dbReference>
<keyword evidence="3 5" id="KW-0560">Oxidoreductase</keyword>
<sequence>MSTVTIPRLDLNTYINGTAEERKQFSNDIGKAFNETGFVTITNHGLSKELIDKLYDQVKALFAEPDAVKQQYEIPGLAGQRGYTGKGKETAKGFKTPDLKEFWQIGQTVTDDDVLKAQYPDNVTVNELPEFNPTTIEVYKKLEAAGKHLLRAIAVYLELPENYFDDKVHNGNSILRTLHYFPITDPDSVPDDAVRAGAHEDINLITLLIGASADGLELLTRDNTWFPVKAYGEDLVVNVGDMLQRLTNNKLKSTTHRVVNPPRELMKFSRFSVPFFLHPKSGMDLTSLDSCIDEQHPKLYTDITAGEYLDERLREIGLKM</sequence>
<dbReference type="PANTHER" id="PTHR10209">
    <property type="entry name" value="OXIDOREDUCTASE, 2OG-FE II OXYGENASE FAMILY PROTEIN"/>
    <property type="match status" value="1"/>
</dbReference>
<organism evidence="7 8">
    <name type="scientific">Mucilaginibacter gossypiicola</name>
    <dbReference type="NCBI Taxonomy" id="551995"/>
    <lineage>
        <taxon>Bacteria</taxon>
        <taxon>Pseudomonadati</taxon>
        <taxon>Bacteroidota</taxon>
        <taxon>Sphingobacteriia</taxon>
        <taxon>Sphingobacteriales</taxon>
        <taxon>Sphingobacteriaceae</taxon>
        <taxon>Mucilaginibacter</taxon>
    </lineage>
</organism>
<dbReference type="SUPFAM" id="SSF51197">
    <property type="entry name" value="Clavaminate synthase-like"/>
    <property type="match status" value="1"/>
</dbReference>
<dbReference type="EMBL" id="FOCL01000009">
    <property type="protein sequence ID" value="SEO55764.1"/>
    <property type="molecule type" value="Genomic_DNA"/>
</dbReference>
<evidence type="ECO:0000313" key="8">
    <source>
        <dbReference type="Proteomes" id="UP000198942"/>
    </source>
</evidence>
<evidence type="ECO:0000256" key="5">
    <source>
        <dbReference type="RuleBase" id="RU003682"/>
    </source>
</evidence>
<dbReference type="InterPro" id="IPR026992">
    <property type="entry name" value="DIOX_N"/>
</dbReference>
<dbReference type="GO" id="GO:0046872">
    <property type="term" value="F:metal ion binding"/>
    <property type="evidence" value="ECO:0007669"/>
    <property type="project" value="UniProtKB-KW"/>
</dbReference>
<reference evidence="8" key="1">
    <citation type="submission" date="2016-10" db="EMBL/GenBank/DDBJ databases">
        <authorList>
            <person name="Varghese N."/>
            <person name="Submissions S."/>
        </authorList>
    </citation>
    <scope>NUCLEOTIDE SEQUENCE [LARGE SCALE GENOMIC DNA]</scope>
    <source>
        <strain evidence="8">Gh-48</strain>
    </source>
</reference>
<keyword evidence="2 5" id="KW-0479">Metal-binding</keyword>
<comment type="similarity">
    <text evidence="1 5">Belongs to the iron/ascorbate-dependent oxidoreductase family.</text>
</comment>
<accession>A0A1H8QPG8</accession>
<proteinExistence type="inferred from homology"/>
<dbReference type="PROSITE" id="PS51471">
    <property type="entry name" value="FE2OG_OXY"/>
    <property type="match status" value="1"/>
</dbReference>
<feature type="domain" description="Fe2OG dioxygenase" evidence="6">
    <location>
        <begin position="170"/>
        <end position="279"/>
    </location>
</feature>
<dbReference type="PANTHER" id="PTHR10209:SF881">
    <property type="entry name" value="FI07970P-RELATED"/>
    <property type="match status" value="1"/>
</dbReference>
<dbReference type="Proteomes" id="UP000198942">
    <property type="component" value="Unassembled WGS sequence"/>
</dbReference>
<gene>
    <name evidence="7" type="ORF">SAMN05192574_10977</name>
</gene>
<dbReference type="AlphaFoldDB" id="A0A1H8QPG8"/>
<evidence type="ECO:0000313" key="7">
    <source>
        <dbReference type="EMBL" id="SEO55764.1"/>
    </source>
</evidence>
<keyword evidence="4 5" id="KW-0408">Iron</keyword>
<evidence type="ECO:0000256" key="1">
    <source>
        <dbReference type="ARBA" id="ARBA00008056"/>
    </source>
</evidence>
<dbReference type="InterPro" id="IPR044861">
    <property type="entry name" value="IPNS-like_FE2OG_OXY"/>
</dbReference>
<evidence type="ECO:0000256" key="4">
    <source>
        <dbReference type="ARBA" id="ARBA00023004"/>
    </source>
</evidence>
<evidence type="ECO:0000259" key="6">
    <source>
        <dbReference type="PROSITE" id="PS51471"/>
    </source>
</evidence>
<dbReference type="InterPro" id="IPR005123">
    <property type="entry name" value="Oxoglu/Fe-dep_dioxygenase_dom"/>
</dbReference>
<evidence type="ECO:0000256" key="2">
    <source>
        <dbReference type="ARBA" id="ARBA00022723"/>
    </source>
</evidence>
<evidence type="ECO:0000256" key="3">
    <source>
        <dbReference type="ARBA" id="ARBA00023002"/>
    </source>
</evidence>